<dbReference type="InterPro" id="IPR035906">
    <property type="entry name" value="MetI-like_sf"/>
</dbReference>
<evidence type="ECO:0000256" key="6">
    <source>
        <dbReference type="RuleBase" id="RU363032"/>
    </source>
</evidence>
<sequence>MDLVWGAFQYIMHNRAAFSEAMRTHLELSGSALLIGLLISIPLGIICARHARLSVMIMGMVNSLRVVPSLAILIIVMPILGTGYTPALVALTILSCPPILINTFLGIKSVDHEVIESAIGMGMDNRQILFRIELPLALPLILSGVRTASVEVISSATLAAFIGGGGLGTFIINGLGLYNFAVLLAGAIPVALFAICSEVVFGIIEKLATKYRQA</sequence>
<dbReference type="RefSeq" id="WP_229727588.1">
    <property type="nucleotide sequence ID" value="NZ_BMOK01000010.1"/>
</dbReference>
<gene>
    <name evidence="8" type="ORF">GCM10007968_23180</name>
</gene>
<comment type="similarity">
    <text evidence="6">Belongs to the binding-protein-dependent transport system permease family.</text>
</comment>
<feature type="transmembrane region" description="Helical" evidence="6">
    <location>
        <begin position="60"/>
        <end position="81"/>
    </location>
</feature>
<dbReference type="AlphaFoldDB" id="A0A917S4Q3"/>
<feature type="transmembrane region" description="Helical" evidence="6">
    <location>
        <begin position="128"/>
        <end position="146"/>
    </location>
</feature>
<name>A0A917S4Q3_9BACL</name>
<evidence type="ECO:0000256" key="1">
    <source>
        <dbReference type="ARBA" id="ARBA00004141"/>
    </source>
</evidence>
<dbReference type="InterPro" id="IPR000515">
    <property type="entry name" value="MetI-like"/>
</dbReference>
<dbReference type="PANTHER" id="PTHR30177:SF4">
    <property type="entry name" value="OSMOPROTECTANT IMPORT PERMEASE PROTEIN OSMW"/>
    <property type="match status" value="1"/>
</dbReference>
<evidence type="ECO:0000259" key="7">
    <source>
        <dbReference type="PROSITE" id="PS50928"/>
    </source>
</evidence>
<evidence type="ECO:0000313" key="8">
    <source>
        <dbReference type="EMBL" id="GGL58513.1"/>
    </source>
</evidence>
<evidence type="ECO:0000256" key="4">
    <source>
        <dbReference type="ARBA" id="ARBA00022989"/>
    </source>
</evidence>
<evidence type="ECO:0000256" key="2">
    <source>
        <dbReference type="ARBA" id="ARBA00022448"/>
    </source>
</evidence>
<dbReference type="PROSITE" id="PS50928">
    <property type="entry name" value="ABC_TM1"/>
    <property type="match status" value="1"/>
</dbReference>
<proteinExistence type="inferred from homology"/>
<evidence type="ECO:0000256" key="5">
    <source>
        <dbReference type="ARBA" id="ARBA00023136"/>
    </source>
</evidence>
<feature type="transmembrane region" description="Helical" evidence="6">
    <location>
        <begin position="180"/>
        <end position="204"/>
    </location>
</feature>
<reference evidence="8" key="1">
    <citation type="journal article" date="2014" name="Int. J. Syst. Evol. Microbiol.">
        <title>Complete genome sequence of Corynebacterium casei LMG S-19264T (=DSM 44701T), isolated from a smear-ripened cheese.</title>
        <authorList>
            <consortium name="US DOE Joint Genome Institute (JGI-PGF)"/>
            <person name="Walter F."/>
            <person name="Albersmeier A."/>
            <person name="Kalinowski J."/>
            <person name="Ruckert C."/>
        </authorList>
    </citation>
    <scope>NUCLEOTIDE SEQUENCE</scope>
    <source>
        <strain evidence="8">JCM 15325</strain>
    </source>
</reference>
<dbReference type="Gene3D" id="1.10.3720.10">
    <property type="entry name" value="MetI-like"/>
    <property type="match status" value="1"/>
</dbReference>
<feature type="transmembrane region" description="Helical" evidence="6">
    <location>
        <begin position="87"/>
        <end position="107"/>
    </location>
</feature>
<dbReference type="GO" id="GO:0005886">
    <property type="term" value="C:plasma membrane"/>
    <property type="evidence" value="ECO:0007669"/>
    <property type="project" value="UniProtKB-SubCell"/>
</dbReference>
<evidence type="ECO:0000256" key="3">
    <source>
        <dbReference type="ARBA" id="ARBA00022692"/>
    </source>
</evidence>
<keyword evidence="9" id="KW-1185">Reference proteome</keyword>
<keyword evidence="2 6" id="KW-0813">Transport</keyword>
<evidence type="ECO:0000313" key="9">
    <source>
        <dbReference type="Proteomes" id="UP000654670"/>
    </source>
</evidence>
<accession>A0A917S4Q3</accession>
<feature type="transmembrane region" description="Helical" evidence="6">
    <location>
        <begin position="28"/>
        <end position="48"/>
    </location>
</feature>
<dbReference type="PANTHER" id="PTHR30177">
    <property type="entry name" value="GLYCINE BETAINE/L-PROLINE TRANSPORT SYSTEM PERMEASE PROTEIN PROW"/>
    <property type="match status" value="1"/>
</dbReference>
<feature type="domain" description="ABC transmembrane type-1" evidence="7">
    <location>
        <begin position="22"/>
        <end position="201"/>
    </location>
</feature>
<dbReference type="Proteomes" id="UP000654670">
    <property type="component" value="Unassembled WGS sequence"/>
</dbReference>
<reference evidence="8" key="2">
    <citation type="submission" date="2020-09" db="EMBL/GenBank/DDBJ databases">
        <authorList>
            <person name="Sun Q."/>
            <person name="Ohkuma M."/>
        </authorList>
    </citation>
    <scope>NUCLEOTIDE SEQUENCE</scope>
    <source>
        <strain evidence="8">JCM 15325</strain>
    </source>
</reference>
<protein>
    <submittedName>
        <fullName evidence="8">Glycine/betaine ABC transporter permease</fullName>
    </submittedName>
</protein>
<dbReference type="GO" id="GO:0055085">
    <property type="term" value="P:transmembrane transport"/>
    <property type="evidence" value="ECO:0007669"/>
    <property type="project" value="InterPro"/>
</dbReference>
<feature type="transmembrane region" description="Helical" evidence="6">
    <location>
        <begin position="152"/>
        <end position="173"/>
    </location>
</feature>
<dbReference type="SUPFAM" id="SSF161098">
    <property type="entry name" value="MetI-like"/>
    <property type="match status" value="1"/>
</dbReference>
<comment type="subcellular location">
    <subcellularLocation>
        <location evidence="6">Cell membrane</location>
        <topology evidence="6">Multi-pass membrane protein</topology>
    </subcellularLocation>
    <subcellularLocation>
        <location evidence="1">Membrane</location>
        <topology evidence="1">Multi-pass membrane protein</topology>
    </subcellularLocation>
</comment>
<organism evidence="8 9">
    <name type="scientific">Sporolactobacillus putidus</name>
    <dbReference type="NCBI Taxonomy" id="492735"/>
    <lineage>
        <taxon>Bacteria</taxon>
        <taxon>Bacillati</taxon>
        <taxon>Bacillota</taxon>
        <taxon>Bacilli</taxon>
        <taxon>Bacillales</taxon>
        <taxon>Sporolactobacillaceae</taxon>
        <taxon>Sporolactobacillus</taxon>
    </lineage>
</organism>
<dbReference type="FunFam" id="1.10.3720.10:FF:000001">
    <property type="entry name" value="Glycine betaine ABC transporter, permease"/>
    <property type="match status" value="1"/>
</dbReference>
<dbReference type="InterPro" id="IPR051204">
    <property type="entry name" value="ABC_transp_perm/SBD"/>
</dbReference>
<dbReference type="EMBL" id="BMOK01000010">
    <property type="protein sequence ID" value="GGL58513.1"/>
    <property type="molecule type" value="Genomic_DNA"/>
</dbReference>
<comment type="caution">
    <text evidence="8">The sequence shown here is derived from an EMBL/GenBank/DDBJ whole genome shotgun (WGS) entry which is preliminary data.</text>
</comment>
<dbReference type="CDD" id="cd06261">
    <property type="entry name" value="TM_PBP2"/>
    <property type="match status" value="1"/>
</dbReference>
<keyword evidence="4 6" id="KW-1133">Transmembrane helix</keyword>
<keyword evidence="5 6" id="KW-0472">Membrane</keyword>
<dbReference type="Pfam" id="PF00528">
    <property type="entry name" value="BPD_transp_1"/>
    <property type="match status" value="1"/>
</dbReference>
<keyword evidence="3 6" id="KW-0812">Transmembrane</keyword>
<dbReference type="GO" id="GO:0031460">
    <property type="term" value="P:glycine betaine transport"/>
    <property type="evidence" value="ECO:0007669"/>
    <property type="project" value="TreeGrafter"/>
</dbReference>